<evidence type="ECO:0000313" key="2">
    <source>
        <dbReference type="Proteomes" id="UP000289440"/>
    </source>
</evidence>
<dbReference type="Proteomes" id="UP000289440">
    <property type="component" value="Plasmid 3"/>
</dbReference>
<keyword evidence="1" id="KW-0614">Plasmid</keyword>
<keyword evidence="2" id="KW-1185">Reference proteome</keyword>
<geneLocation type="plasmid" evidence="1 2">
    <name>3</name>
</geneLocation>
<accession>A0A449A6K0</accession>
<dbReference type="EMBL" id="LR214953">
    <property type="protein sequence ID" value="VEU59881.1"/>
    <property type="molecule type" value="Genomic_DNA"/>
</dbReference>
<gene>
    <name evidence="1" type="ORF">NCTC10166_00868</name>
</gene>
<protein>
    <submittedName>
        <fullName evidence="1">Uncharacterized protein</fullName>
    </submittedName>
</protein>
<name>A0A449A6K0_9BACT</name>
<evidence type="ECO:0000313" key="1">
    <source>
        <dbReference type="EMBL" id="VEU59881.1"/>
    </source>
</evidence>
<proteinExistence type="predicted"/>
<dbReference type="AlphaFoldDB" id="A0A449A6K0"/>
<reference evidence="1 2" key="1">
    <citation type="submission" date="2019-01" db="EMBL/GenBank/DDBJ databases">
        <authorList>
            <consortium name="Pathogen Informatics"/>
        </authorList>
    </citation>
    <scope>NUCLEOTIDE SEQUENCE [LARGE SCALE GENOMIC DNA]</scope>
    <source>
        <strain evidence="1 2">NCTC10166</strain>
        <plasmid evidence="2">3</plasmid>
    </source>
</reference>
<sequence length="115" mass="12669">MLITEKGFLVVAISLQVCDSILSGLLEINKDSAKPIFWPLIAIKSRSKKICKIIIKAKVKKGIKTNKDIEGNNFFNAFIKTLLSSLLCRCLAINLKITAIITTINKTIAIIPIAQ</sequence>
<organism evidence="1 2">
    <name type="scientific">Mesomycoplasma neurolyticum</name>
    <dbReference type="NCBI Taxonomy" id="2120"/>
    <lineage>
        <taxon>Bacteria</taxon>
        <taxon>Bacillati</taxon>
        <taxon>Mycoplasmatota</taxon>
        <taxon>Mycoplasmoidales</taxon>
        <taxon>Metamycoplasmataceae</taxon>
        <taxon>Mesomycoplasma</taxon>
    </lineage>
</organism>
<dbReference type="KEGG" id="mnu:NCTC10166_00868"/>